<proteinExistence type="predicted"/>
<comment type="caution">
    <text evidence="1">The sequence shown here is derived from an EMBL/GenBank/DDBJ whole genome shotgun (WGS) entry which is preliminary data.</text>
</comment>
<gene>
    <name evidence="1" type="ORF">SDC9_173540</name>
</gene>
<accession>A0A645GIR3</accession>
<reference evidence="1" key="1">
    <citation type="submission" date="2019-08" db="EMBL/GenBank/DDBJ databases">
        <authorList>
            <person name="Kucharzyk K."/>
            <person name="Murdoch R.W."/>
            <person name="Higgins S."/>
            <person name="Loffler F."/>
        </authorList>
    </citation>
    <scope>NUCLEOTIDE SEQUENCE</scope>
</reference>
<dbReference type="AlphaFoldDB" id="A0A645GIR3"/>
<evidence type="ECO:0000313" key="1">
    <source>
        <dbReference type="EMBL" id="MPN26116.1"/>
    </source>
</evidence>
<dbReference type="EMBL" id="VSSQ01075538">
    <property type="protein sequence ID" value="MPN26116.1"/>
    <property type="molecule type" value="Genomic_DNA"/>
</dbReference>
<protein>
    <submittedName>
        <fullName evidence="1">Uncharacterized protein</fullName>
    </submittedName>
</protein>
<sequence>MISPLFAEPFKLRTSDHKARIEAQLPTFIPFKGRELRKVAQAALPPLSGQADHHLDADRQRILHKDGDILEYFFRIGIAAAGGENGGIKRRYA</sequence>
<name>A0A645GIR3_9ZZZZ</name>
<organism evidence="1">
    <name type="scientific">bioreactor metagenome</name>
    <dbReference type="NCBI Taxonomy" id="1076179"/>
    <lineage>
        <taxon>unclassified sequences</taxon>
        <taxon>metagenomes</taxon>
        <taxon>ecological metagenomes</taxon>
    </lineage>
</organism>